<feature type="transmembrane region" description="Helical" evidence="1">
    <location>
        <begin position="209"/>
        <end position="229"/>
    </location>
</feature>
<dbReference type="Pfam" id="PF02308">
    <property type="entry name" value="MgtC"/>
    <property type="match status" value="1"/>
</dbReference>
<dbReference type="PANTHER" id="PTHR39084">
    <property type="entry name" value="MEMBRANE PROTEIN-RELATED"/>
    <property type="match status" value="1"/>
</dbReference>
<feature type="domain" description="MgtC/SapB/SrpB/YhiD N-terminal" evidence="2">
    <location>
        <begin position="17"/>
        <end position="139"/>
    </location>
</feature>
<feature type="transmembrane region" description="Helical" evidence="1">
    <location>
        <begin position="340"/>
        <end position="362"/>
    </location>
</feature>
<dbReference type="PANTHER" id="PTHR39084:SF1">
    <property type="entry name" value="DUF4010 DOMAIN-CONTAINING PROTEIN"/>
    <property type="match status" value="1"/>
</dbReference>
<keyword evidence="1" id="KW-1133">Transmembrane helix</keyword>
<name>A0ABV8DID2_9BURK</name>
<feature type="transmembrane region" description="Helical" evidence="1">
    <location>
        <begin position="399"/>
        <end position="421"/>
    </location>
</feature>
<accession>A0ABV8DID2</accession>
<feature type="transmembrane region" description="Helical" evidence="1">
    <location>
        <begin position="67"/>
        <end position="84"/>
    </location>
</feature>
<proteinExistence type="predicted"/>
<dbReference type="InterPro" id="IPR025105">
    <property type="entry name" value="DUF4010"/>
</dbReference>
<feature type="transmembrane region" description="Helical" evidence="1">
    <location>
        <begin position="273"/>
        <end position="291"/>
    </location>
</feature>
<dbReference type="RefSeq" id="WP_055394794.1">
    <property type="nucleotide sequence ID" value="NZ_JAMXAX010000056.1"/>
</dbReference>
<dbReference type="Proteomes" id="UP001595693">
    <property type="component" value="Unassembled WGS sequence"/>
</dbReference>
<feature type="transmembrane region" description="Helical" evidence="1">
    <location>
        <begin position="311"/>
        <end position="328"/>
    </location>
</feature>
<feature type="domain" description="DUF4010" evidence="3">
    <location>
        <begin position="187"/>
        <end position="395"/>
    </location>
</feature>
<keyword evidence="5" id="KW-1185">Reference proteome</keyword>
<protein>
    <submittedName>
        <fullName evidence="4">MgtC/SapB family protein</fullName>
    </submittedName>
</protein>
<evidence type="ECO:0000259" key="3">
    <source>
        <dbReference type="Pfam" id="PF13194"/>
    </source>
</evidence>
<keyword evidence="1" id="KW-0472">Membrane</keyword>
<evidence type="ECO:0000313" key="5">
    <source>
        <dbReference type="Proteomes" id="UP001595693"/>
    </source>
</evidence>
<sequence>MNPDLIKLGSAAQALGGALGVGLLVGLERGWRDRDLPEGGRVAGLRTFALIGLLGGLLALLSSTPGLLLAAGLIGIVLLFAVSFRRASEAAGTLSITTAVAAMATFCLGALAASGQAILAVGAAVVVALLLDLKPVLHRWLRLIQPAELNALLQMGVLTAVVLPLLPDRGYGPYAALNPYQLWFAVILIAGLSLLGHVAVRLRGEQQGLLWTGLLGGLASSTAATLALARTARNQPGWHVPVAAAIVAACGVMFLRMAVVVAVLQPSLAPRMGLFLVLLAAAAFLFAGWQWRRRQASGPATQQASRRLFDLPTALGFGVVLGVVAVAARAAREALGTAGMYAVAFVSGLADVDAILVSSVQMLAQGDLPAATTAIAILLAVSANMLTKATLAWTIAGRAVGVRVAAGYVVVALVGLAAAAFQAR</sequence>
<organism evidence="4 5">
    <name type="scientific">Acidovorax facilis</name>
    <dbReference type="NCBI Taxonomy" id="12917"/>
    <lineage>
        <taxon>Bacteria</taxon>
        <taxon>Pseudomonadati</taxon>
        <taxon>Pseudomonadota</taxon>
        <taxon>Betaproteobacteria</taxon>
        <taxon>Burkholderiales</taxon>
        <taxon>Comamonadaceae</taxon>
        <taxon>Acidovorax</taxon>
    </lineage>
</organism>
<evidence type="ECO:0000313" key="4">
    <source>
        <dbReference type="EMBL" id="MFC3938328.1"/>
    </source>
</evidence>
<keyword evidence="1" id="KW-0812">Transmembrane</keyword>
<dbReference type="EMBL" id="JBHSAJ010000177">
    <property type="protein sequence ID" value="MFC3938328.1"/>
    <property type="molecule type" value="Genomic_DNA"/>
</dbReference>
<comment type="caution">
    <text evidence="4">The sequence shown here is derived from an EMBL/GenBank/DDBJ whole genome shotgun (WGS) entry which is preliminary data.</text>
</comment>
<feature type="transmembrane region" description="Helical" evidence="1">
    <location>
        <begin position="241"/>
        <end position="264"/>
    </location>
</feature>
<feature type="transmembrane region" description="Helical" evidence="1">
    <location>
        <begin position="368"/>
        <end position="387"/>
    </location>
</feature>
<feature type="transmembrane region" description="Helical" evidence="1">
    <location>
        <begin position="12"/>
        <end position="31"/>
    </location>
</feature>
<reference evidence="5" key="1">
    <citation type="journal article" date="2019" name="Int. J. Syst. Evol. Microbiol.">
        <title>The Global Catalogue of Microorganisms (GCM) 10K type strain sequencing project: providing services to taxonomists for standard genome sequencing and annotation.</title>
        <authorList>
            <consortium name="The Broad Institute Genomics Platform"/>
            <consortium name="The Broad Institute Genome Sequencing Center for Infectious Disease"/>
            <person name="Wu L."/>
            <person name="Ma J."/>
        </authorList>
    </citation>
    <scope>NUCLEOTIDE SEQUENCE [LARGE SCALE GENOMIC DNA]</scope>
    <source>
        <strain evidence="5">CCUG 2113</strain>
    </source>
</reference>
<evidence type="ECO:0000259" key="2">
    <source>
        <dbReference type="Pfam" id="PF02308"/>
    </source>
</evidence>
<feature type="transmembrane region" description="Helical" evidence="1">
    <location>
        <begin position="43"/>
        <end position="61"/>
    </location>
</feature>
<feature type="transmembrane region" description="Helical" evidence="1">
    <location>
        <begin position="117"/>
        <end position="137"/>
    </location>
</feature>
<feature type="transmembrane region" description="Helical" evidence="1">
    <location>
        <begin position="91"/>
        <end position="111"/>
    </location>
</feature>
<gene>
    <name evidence="4" type="ORF">ACFOW3_27275</name>
</gene>
<dbReference type="Pfam" id="PF13194">
    <property type="entry name" value="DUF4010"/>
    <property type="match status" value="1"/>
</dbReference>
<evidence type="ECO:0000256" key="1">
    <source>
        <dbReference type="SAM" id="Phobius"/>
    </source>
</evidence>
<feature type="transmembrane region" description="Helical" evidence="1">
    <location>
        <begin position="149"/>
        <end position="167"/>
    </location>
</feature>
<feature type="transmembrane region" description="Helical" evidence="1">
    <location>
        <begin position="182"/>
        <end position="202"/>
    </location>
</feature>
<dbReference type="InterPro" id="IPR049177">
    <property type="entry name" value="MgtC_SapB_SrpB_YhiD_N"/>
</dbReference>